<evidence type="ECO:0000313" key="2">
    <source>
        <dbReference type="EMBL" id="HET98787.1"/>
    </source>
</evidence>
<feature type="domain" description="SAF" evidence="1">
    <location>
        <begin position="59"/>
        <end position="127"/>
    </location>
</feature>
<dbReference type="NCBIfam" id="TIGR03177">
    <property type="entry name" value="pilus_cpaB"/>
    <property type="match status" value="1"/>
</dbReference>
<sequence>MRKQAGSITTFPHGRTMIRALIFAAALGSGGLAAWITFAQPDTPVRVEQAPEIARIAMSEVLVASAEIGQGRLLEETSMRWQSWPEGAVSAGFITRASQPDAIETLAGSLVKSQFQESEPIRSDKLAPAGTGYMSALLPAGKRAVAVRVSAENTAGGFVLPNDRVDVVHTYTRPSVGTEPPQSVSRAILRNVRVLAVDQSRNADPANPQQVVVGRTATLELDIQQVEQITAAEASGTLSLALRSAADLNEPKLAVKRREPTVGVYRDGKMEVVKVAPHTAGSLWRARQSSP</sequence>
<proteinExistence type="predicted"/>
<accession>A0A9C9TFL4</accession>
<gene>
    <name evidence="2" type="primary">cpaB</name>
    <name evidence="2" type="ORF">ENH89_00130</name>
</gene>
<dbReference type="SMART" id="SM00858">
    <property type="entry name" value="SAF"/>
    <property type="match status" value="1"/>
</dbReference>
<dbReference type="AlphaFoldDB" id="A0A9C9TFL4"/>
<protein>
    <submittedName>
        <fullName evidence="2">Flp pilus assembly protein CpaB</fullName>
    </submittedName>
</protein>
<evidence type="ECO:0000313" key="3">
    <source>
        <dbReference type="Proteomes" id="UP000885680"/>
    </source>
</evidence>
<evidence type="ECO:0000259" key="1">
    <source>
        <dbReference type="SMART" id="SM00858"/>
    </source>
</evidence>
<comment type="caution">
    <text evidence="2">The sequence shown here is derived from an EMBL/GenBank/DDBJ whole genome shotgun (WGS) entry which is preliminary data.</text>
</comment>
<dbReference type="InterPro" id="IPR013974">
    <property type="entry name" value="SAF"/>
</dbReference>
<name>A0A9C9TFL4_9HYPH</name>
<dbReference type="Proteomes" id="UP000885680">
    <property type="component" value="Unassembled WGS sequence"/>
</dbReference>
<dbReference type="EMBL" id="DRGN01000003">
    <property type="protein sequence ID" value="HET98787.1"/>
    <property type="molecule type" value="Genomic_DNA"/>
</dbReference>
<dbReference type="InterPro" id="IPR031571">
    <property type="entry name" value="RcpC_dom"/>
</dbReference>
<dbReference type="InterPro" id="IPR017592">
    <property type="entry name" value="Pilus_assmbl_Flp-typ_CpaB"/>
</dbReference>
<organism evidence="2 3">
    <name type="scientific">Aurantimonas coralicida</name>
    <dbReference type="NCBI Taxonomy" id="182270"/>
    <lineage>
        <taxon>Bacteria</taxon>
        <taxon>Pseudomonadati</taxon>
        <taxon>Pseudomonadota</taxon>
        <taxon>Alphaproteobacteria</taxon>
        <taxon>Hyphomicrobiales</taxon>
        <taxon>Aurantimonadaceae</taxon>
        <taxon>Aurantimonas</taxon>
    </lineage>
</organism>
<reference evidence="2" key="1">
    <citation type="journal article" date="2020" name="mSystems">
        <title>Genome- and Community-Level Interaction Insights into Carbon Utilization and Element Cycling Functions of Hydrothermarchaeota in Hydrothermal Sediment.</title>
        <authorList>
            <person name="Zhou Z."/>
            <person name="Liu Y."/>
            <person name="Xu W."/>
            <person name="Pan J."/>
            <person name="Luo Z.H."/>
            <person name="Li M."/>
        </authorList>
    </citation>
    <scope>NUCLEOTIDE SEQUENCE</scope>
    <source>
        <strain evidence="2">HyVt-347</strain>
    </source>
</reference>
<dbReference type="CDD" id="cd11614">
    <property type="entry name" value="SAF_CpaB_FlgA_like"/>
    <property type="match status" value="1"/>
</dbReference>
<dbReference type="Pfam" id="PF16976">
    <property type="entry name" value="RcpC"/>
    <property type="match status" value="1"/>
</dbReference>